<proteinExistence type="predicted"/>
<keyword evidence="2" id="KW-1185">Reference proteome</keyword>
<dbReference type="AlphaFoldDB" id="D7LAE1"/>
<protein>
    <submittedName>
        <fullName evidence="1">Predicted protein</fullName>
    </submittedName>
</protein>
<accession>D7LAE1</accession>
<reference evidence="2" key="1">
    <citation type="journal article" date="2011" name="Nat. Genet.">
        <title>The Arabidopsis lyrata genome sequence and the basis of rapid genome size change.</title>
        <authorList>
            <person name="Hu T.T."/>
            <person name="Pattyn P."/>
            <person name="Bakker E.G."/>
            <person name="Cao J."/>
            <person name="Cheng J.-F."/>
            <person name="Clark R.M."/>
            <person name="Fahlgren N."/>
            <person name="Fawcett J.A."/>
            <person name="Grimwood J."/>
            <person name="Gundlach H."/>
            <person name="Haberer G."/>
            <person name="Hollister J.D."/>
            <person name="Ossowski S."/>
            <person name="Ottilar R.P."/>
            <person name="Salamov A.A."/>
            <person name="Schneeberger K."/>
            <person name="Spannagl M."/>
            <person name="Wang X."/>
            <person name="Yang L."/>
            <person name="Nasrallah M.E."/>
            <person name="Bergelson J."/>
            <person name="Carrington J.C."/>
            <person name="Gaut B.S."/>
            <person name="Schmutz J."/>
            <person name="Mayer K.F.X."/>
            <person name="Van de Peer Y."/>
            <person name="Grigoriev I.V."/>
            <person name="Nordborg M."/>
            <person name="Weigel D."/>
            <person name="Guo Y.-L."/>
        </authorList>
    </citation>
    <scope>NUCLEOTIDE SEQUENCE [LARGE SCALE GENOMIC DNA]</scope>
    <source>
        <strain evidence="2">cv. MN47</strain>
    </source>
</reference>
<organism evidence="2">
    <name type="scientific">Arabidopsis lyrata subsp. lyrata</name>
    <name type="common">Lyre-leaved rock-cress</name>
    <dbReference type="NCBI Taxonomy" id="81972"/>
    <lineage>
        <taxon>Eukaryota</taxon>
        <taxon>Viridiplantae</taxon>
        <taxon>Streptophyta</taxon>
        <taxon>Embryophyta</taxon>
        <taxon>Tracheophyta</taxon>
        <taxon>Spermatophyta</taxon>
        <taxon>Magnoliopsida</taxon>
        <taxon>eudicotyledons</taxon>
        <taxon>Gunneridae</taxon>
        <taxon>Pentapetalae</taxon>
        <taxon>rosids</taxon>
        <taxon>malvids</taxon>
        <taxon>Brassicales</taxon>
        <taxon>Brassicaceae</taxon>
        <taxon>Camelineae</taxon>
        <taxon>Arabidopsis</taxon>
    </lineage>
</organism>
<sequence length="110" mass="12316">MNLSSSGDVCPSHGNTNAAIGSSLFTASLFINLFPLSHPSPPSWCSPSPMLTESIGVKLGDHRRGATSIRDLQSFVKEENCVILCRRENERWKKSFVFGVEEEEERKREF</sequence>
<name>D7LAE1_ARALL</name>
<evidence type="ECO:0000313" key="1">
    <source>
        <dbReference type="EMBL" id="EFH60358.1"/>
    </source>
</evidence>
<dbReference type="Gramene" id="Al_scaffold_0003_3765">
    <property type="protein sequence ID" value="Al_scaffold_0003_3765"/>
    <property type="gene ID" value="Al_scaffold_0003_3765"/>
</dbReference>
<evidence type="ECO:0000313" key="2">
    <source>
        <dbReference type="Proteomes" id="UP000008694"/>
    </source>
</evidence>
<dbReference type="EMBL" id="GL348715">
    <property type="protein sequence ID" value="EFH60358.1"/>
    <property type="molecule type" value="Genomic_DNA"/>
</dbReference>
<dbReference type="Proteomes" id="UP000008694">
    <property type="component" value="Unassembled WGS sequence"/>
</dbReference>
<dbReference type="HOGENOM" id="CLU_2174435_0_0_1"/>
<gene>
    <name evidence="1" type="ORF">ARALYDRAFT_674568</name>
</gene>